<dbReference type="Gene3D" id="3.40.140.10">
    <property type="entry name" value="Cytidine Deaminase, domain 2"/>
    <property type="match status" value="1"/>
</dbReference>
<name>A0ABV1GCF9_9FIRM</name>
<evidence type="ECO:0000256" key="4">
    <source>
        <dbReference type="ARBA" id="ARBA00022801"/>
    </source>
</evidence>
<dbReference type="CDD" id="cd08071">
    <property type="entry name" value="MPN_DUF2466"/>
    <property type="match status" value="1"/>
</dbReference>
<evidence type="ECO:0000256" key="3">
    <source>
        <dbReference type="ARBA" id="ARBA00022723"/>
    </source>
</evidence>
<organism evidence="9 10">
    <name type="scientific">Ruthenibacterium intestinale</name>
    <dbReference type="NCBI Taxonomy" id="3133163"/>
    <lineage>
        <taxon>Bacteria</taxon>
        <taxon>Bacillati</taxon>
        <taxon>Bacillota</taxon>
        <taxon>Clostridia</taxon>
        <taxon>Eubacteriales</taxon>
        <taxon>Oscillospiraceae</taxon>
        <taxon>Ruthenibacterium</taxon>
    </lineage>
</organism>
<evidence type="ECO:0000256" key="2">
    <source>
        <dbReference type="ARBA" id="ARBA00022670"/>
    </source>
</evidence>
<dbReference type="EMBL" id="JBBMFA010000058">
    <property type="protein sequence ID" value="MEQ2519520.1"/>
    <property type="molecule type" value="Genomic_DNA"/>
</dbReference>
<dbReference type="RefSeq" id="WP_349214951.1">
    <property type="nucleotide sequence ID" value="NZ_JBBMFA010000058.1"/>
</dbReference>
<evidence type="ECO:0000313" key="9">
    <source>
        <dbReference type="EMBL" id="MEQ2519520.1"/>
    </source>
</evidence>
<dbReference type="PANTHER" id="PTHR30471:SF3">
    <property type="entry name" value="UPF0758 PROTEIN YEES-RELATED"/>
    <property type="match status" value="1"/>
</dbReference>
<evidence type="ECO:0000259" key="8">
    <source>
        <dbReference type="PROSITE" id="PS50249"/>
    </source>
</evidence>
<evidence type="ECO:0000256" key="5">
    <source>
        <dbReference type="ARBA" id="ARBA00022833"/>
    </source>
</evidence>
<evidence type="ECO:0000256" key="7">
    <source>
        <dbReference type="RuleBase" id="RU003797"/>
    </source>
</evidence>
<dbReference type="Proteomes" id="UP001477672">
    <property type="component" value="Unassembled WGS sequence"/>
</dbReference>
<keyword evidence="5" id="KW-0862">Zinc</keyword>
<dbReference type="NCBIfam" id="TIGR00608">
    <property type="entry name" value="radc"/>
    <property type="match status" value="1"/>
</dbReference>
<dbReference type="PANTHER" id="PTHR30471">
    <property type="entry name" value="DNA REPAIR PROTEIN RADC"/>
    <property type="match status" value="1"/>
</dbReference>
<keyword evidence="3" id="KW-0479">Metal-binding</keyword>
<keyword evidence="6" id="KW-0482">Metalloprotease</keyword>
<comment type="similarity">
    <text evidence="1 7">Belongs to the UPF0758 family.</text>
</comment>
<evidence type="ECO:0000256" key="1">
    <source>
        <dbReference type="ARBA" id="ARBA00010243"/>
    </source>
</evidence>
<dbReference type="InterPro" id="IPR037518">
    <property type="entry name" value="MPN"/>
</dbReference>
<keyword evidence="2" id="KW-0645">Protease</keyword>
<dbReference type="SUPFAM" id="SSF47781">
    <property type="entry name" value="RuvA domain 2-like"/>
    <property type="match status" value="1"/>
</dbReference>
<proteinExistence type="inferred from homology"/>
<dbReference type="InterPro" id="IPR010994">
    <property type="entry name" value="RuvA_2-like"/>
</dbReference>
<gene>
    <name evidence="9" type="primary">radC</name>
    <name evidence="9" type="ORF">WMO24_03620</name>
</gene>
<feature type="domain" description="MPN" evidence="8">
    <location>
        <begin position="100"/>
        <end position="223"/>
    </location>
</feature>
<dbReference type="Gene3D" id="1.10.150.20">
    <property type="entry name" value="5' to 3' exonuclease, C-terminal subdomain"/>
    <property type="match status" value="1"/>
</dbReference>
<keyword evidence="10" id="KW-1185">Reference proteome</keyword>
<reference evidence="9 10" key="1">
    <citation type="submission" date="2024-03" db="EMBL/GenBank/DDBJ databases">
        <title>Human intestinal bacterial collection.</title>
        <authorList>
            <person name="Pauvert C."/>
            <person name="Hitch T.C.A."/>
            <person name="Clavel T."/>
        </authorList>
    </citation>
    <scope>NUCLEOTIDE SEQUENCE [LARGE SCALE GENOMIC DNA]</scope>
    <source>
        <strain evidence="9 10">CLA-JM-H11</strain>
    </source>
</reference>
<evidence type="ECO:0000313" key="10">
    <source>
        <dbReference type="Proteomes" id="UP001477672"/>
    </source>
</evidence>
<protein>
    <submittedName>
        <fullName evidence="9">DNA repair protein RadC</fullName>
    </submittedName>
</protein>
<dbReference type="PROSITE" id="PS50249">
    <property type="entry name" value="MPN"/>
    <property type="match status" value="1"/>
</dbReference>
<accession>A0ABV1GCF9</accession>
<dbReference type="Pfam" id="PF04002">
    <property type="entry name" value="RadC"/>
    <property type="match status" value="1"/>
</dbReference>
<dbReference type="InterPro" id="IPR001405">
    <property type="entry name" value="UPF0758"/>
</dbReference>
<sequence length="229" mass="25864">MGEHDHHRQRVFNRVLNEGLQGFEEHNALELLLFFAYRRGDTNELAHRLIREFGSFSRVLDASVEDLQRVPGVGPTCAVVIKSIPQLCAYYLNNKVNDRVPLNCVEVAADFFRPQFFGKTVEEFRIAVVDDRRALLRSCFLSEGTANAASVNISRILSEAFKCGGTGVLLAHNHPRGVALPSNQDILMTQEVQKALHMVQIELIDHLIFTEDDYYSFNASGILTIDYHC</sequence>
<dbReference type="InterPro" id="IPR025657">
    <property type="entry name" value="RadC_JAB"/>
</dbReference>
<evidence type="ECO:0000256" key="6">
    <source>
        <dbReference type="ARBA" id="ARBA00023049"/>
    </source>
</evidence>
<comment type="caution">
    <text evidence="9">The sequence shown here is derived from an EMBL/GenBank/DDBJ whole genome shotgun (WGS) entry which is preliminary data.</text>
</comment>
<keyword evidence="4" id="KW-0378">Hydrolase</keyword>